<organism evidence="1">
    <name type="scientific">Spodoptera frugiperda</name>
    <name type="common">Fall armyworm</name>
    <dbReference type="NCBI Taxonomy" id="7108"/>
    <lineage>
        <taxon>Eukaryota</taxon>
        <taxon>Metazoa</taxon>
        <taxon>Ecdysozoa</taxon>
        <taxon>Arthropoda</taxon>
        <taxon>Hexapoda</taxon>
        <taxon>Insecta</taxon>
        <taxon>Pterygota</taxon>
        <taxon>Neoptera</taxon>
        <taxon>Endopterygota</taxon>
        <taxon>Lepidoptera</taxon>
        <taxon>Glossata</taxon>
        <taxon>Ditrysia</taxon>
        <taxon>Noctuoidea</taxon>
        <taxon>Noctuidae</taxon>
        <taxon>Amphipyrinae</taxon>
        <taxon>Spodoptera</taxon>
    </lineage>
</organism>
<dbReference type="AlphaFoldDB" id="A0A2H1VE11"/>
<sequence length="68" mass="7572">MSYMFVAGLLEVRNLRVVGESGISGFTGAPARKAGEGTGLQVRTYLYFLLGLRMYKSQLWTDQHEATK</sequence>
<reference evidence="1" key="1">
    <citation type="submission" date="2016-07" db="EMBL/GenBank/DDBJ databases">
        <authorList>
            <person name="Bretaudeau A."/>
        </authorList>
    </citation>
    <scope>NUCLEOTIDE SEQUENCE</scope>
    <source>
        <strain evidence="1">Rice</strain>
        <tissue evidence="1">Whole body</tissue>
    </source>
</reference>
<protein>
    <submittedName>
        <fullName evidence="1">SFRICE_013979</fullName>
    </submittedName>
</protein>
<name>A0A2H1VE11_SPOFR</name>
<evidence type="ECO:0000313" key="1">
    <source>
        <dbReference type="EMBL" id="SOQ39021.1"/>
    </source>
</evidence>
<proteinExistence type="predicted"/>
<accession>A0A2H1VE11</accession>
<gene>
    <name evidence="1" type="ORF">SFRICE_013979</name>
</gene>
<dbReference type="EMBL" id="ODYU01002026">
    <property type="protein sequence ID" value="SOQ39021.1"/>
    <property type="molecule type" value="Genomic_DNA"/>
</dbReference>